<evidence type="ECO:0000313" key="1">
    <source>
        <dbReference type="EMBL" id="MBW80698.1"/>
    </source>
</evidence>
<dbReference type="EMBL" id="GGEC01000215">
    <property type="protein sequence ID" value="MBW80698.1"/>
    <property type="molecule type" value="Transcribed_RNA"/>
</dbReference>
<proteinExistence type="predicted"/>
<name>A0A2P2IHM5_RHIMU</name>
<accession>A0A2P2IHM5</accession>
<protein>
    <submittedName>
        <fullName evidence="1">Uncharacterized protein</fullName>
    </submittedName>
</protein>
<dbReference type="AlphaFoldDB" id="A0A2P2IHM5"/>
<organism evidence="1">
    <name type="scientific">Rhizophora mucronata</name>
    <name type="common">Asiatic mangrove</name>
    <dbReference type="NCBI Taxonomy" id="61149"/>
    <lineage>
        <taxon>Eukaryota</taxon>
        <taxon>Viridiplantae</taxon>
        <taxon>Streptophyta</taxon>
        <taxon>Embryophyta</taxon>
        <taxon>Tracheophyta</taxon>
        <taxon>Spermatophyta</taxon>
        <taxon>Magnoliopsida</taxon>
        <taxon>eudicotyledons</taxon>
        <taxon>Gunneridae</taxon>
        <taxon>Pentapetalae</taxon>
        <taxon>rosids</taxon>
        <taxon>fabids</taxon>
        <taxon>Malpighiales</taxon>
        <taxon>Rhizophoraceae</taxon>
        <taxon>Rhizophora</taxon>
    </lineage>
</organism>
<sequence length="46" mass="5457">MKLHYNGLRFTRSCSFFIEIFSLKSWGLRSKSSVPQWYLLYQPGPS</sequence>
<reference evidence="1" key="1">
    <citation type="submission" date="2018-02" db="EMBL/GenBank/DDBJ databases">
        <title>Rhizophora mucronata_Transcriptome.</title>
        <authorList>
            <person name="Meera S.P."/>
            <person name="Sreeshan A."/>
            <person name="Augustine A."/>
        </authorList>
    </citation>
    <scope>NUCLEOTIDE SEQUENCE</scope>
    <source>
        <tissue evidence="1">Leaf</tissue>
    </source>
</reference>